<organism evidence="2 3">
    <name type="scientific">Tractidigestivibacter scatoligenes</name>
    <name type="common">Olsenella scatoligenes</name>
    <dbReference type="NCBI Taxonomy" id="1299998"/>
    <lineage>
        <taxon>Bacteria</taxon>
        <taxon>Bacillati</taxon>
        <taxon>Actinomycetota</taxon>
        <taxon>Coriobacteriia</taxon>
        <taxon>Coriobacteriales</taxon>
        <taxon>Atopobiaceae</taxon>
        <taxon>Tractidigestivibacter</taxon>
    </lineage>
</organism>
<feature type="transmembrane region" description="Helical" evidence="1">
    <location>
        <begin position="20"/>
        <end position="41"/>
    </location>
</feature>
<keyword evidence="1" id="KW-0812">Transmembrane</keyword>
<keyword evidence="3" id="KW-1185">Reference proteome</keyword>
<comment type="caution">
    <text evidence="2">The sequence shown here is derived from an EMBL/GenBank/DDBJ whole genome shotgun (WGS) entry which is preliminary data.</text>
</comment>
<keyword evidence="1" id="KW-0472">Membrane</keyword>
<dbReference type="Gene3D" id="2.40.260.10">
    <property type="entry name" value="Sortase"/>
    <property type="match status" value="1"/>
</dbReference>
<feature type="transmembrane region" description="Helical" evidence="1">
    <location>
        <begin position="271"/>
        <end position="295"/>
    </location>
</feature>
<reference evidence="2 3" key="1">
    <citation type="submission" date="2015-12" db="EMBL/GenBank/DDBJ databases">
        <title>Draft Genome Sequence of Olsenella scatoligenes SK9K4T; a Producer of 3-Methylindole- (skatole) and 4-Methylphenol- (p-cresol) Isolated from Pig Feces.</title>
        <authorList>
            <person name="Li X."/>
            <person name="Borg B."/>
            <person name="Canibe N."/>
        </authorList>
    </citation>
    <scope>NUCLEOTIDE SEQUENCE [LARGE SCALE GENOMIC DNA]</scope>
    <source>
        <strain evidence="2 3">SK9K4</strain>
    </source>
</reference>
<sequence>MPHSLSRRLARGALRLANWLVDGIVLSVLLLVVLFTAYSVFDNNRVEGQASEENFASYRPAENNDPSFEELAASNSDVVGWLTLYGTGVDYPLVQGPDNEKYLNTNAKGEFALSGSLFLDYRNARDFTDPSTVIFGHHMENSLMFGDLDKFGDEEFFWQHRYGNIYYGGKNHGVEICAYLLADAYDEVVYSTTVGSSPSMAEFLAYLKAHAKFWRDGAIGENDHVLVLSTCGSGTNDRHIVVARITDETYENTFTDESVSRTLSGTADKGLALWAKIGIGLLVFLLIAWVVGAPSRKRSGNNRRRRIDGRDRG</sequence>
<evidence type="ECO:0000313" key="2">
    <source>
        <dbReference type="EMBL" id="KUH58942.1"/>
    </source>
</evidence>
<gene>
    <name evidence="2" type="ORF">AUL39_00935</name>
</gene>
<dbReference type="AlphaFoldDB" id="A0A100YWF1"/>
<dbReference type="Proteomes" id="UP000054078">
    <property type="component" value="Unassembled WGS sequence"/>
</dbReference>
<dbReference type="CDD" id="cd05826">
    <property type="entry name" value="Sortase_B"/>
    <property type="match status" value="1"/>
</dbReference>
<dbReference type="EMBL" id="LOJF01000001">
    <property type="protein sequence ID" value="KUH58942.1"/>
    <property type="molecule type" value="Genomic_DNA"/>
</dbReference>
<name>A0A100YWF1_TRASO</name>
<protein>
    <submittedName>
        <fullName evidence="2">Sortase</fullName>
    </submittedName>
</protein>
<evidence type="ECO:0000313" key="3">
    <source>
        <dbReference type="Proteomes" id="UP000054078"/>
    </source>
</evidence>
<dbReference type="InterPro" id="IPR009835">
    <property type="entry name" value="SrtB"/>
</dbReference>
<dbReference type="SUPFAM" id="SSF63817">
    <property type="entry name" value="Sortase"/>
    <property type="match status" value="1"/>
</dbReference>
<dbReference type="InterPro" id="IPR023365">
    <property type="entry name" value="Sortase_dom-sf"/>
</dbReference>
<dbReference type="OrthoDB" id="3172795at2"/>
<keyword evidence="1" id="KW-1133">Transmembrane helix</keyword>
<evidence type="ECO:0000256" key="1">
    <source>
        <dbReference type="SAM" id="Phobius"/>
    </source>
</evidence>
<dbReference type="NCBIfam" id="TIGR03064">
    <property type="entry name" value="sortase_srtB"/>
    <property type="match status" value="1"/>
</dbReference>
<accession>A0A100YWF1</accession>
<dbReference type="STRING" id="1299998.AUL39_00935"/>
<dbReference type="RefSeq" id="WP_059052717.1">
    <property type="nucleotide sequence ID" value="NZ_LOJF01000001.1"/>
</dbReference>
<proteinExistence type="predicted"/>